<dbReference type="Pfam" id="PF13358">
    <property type="entry name" value="DDE_3"/>
    <property type="match status" value="1"/>
</dbReference>
<dbReference type="AlphaFoldDB" id="A0AAD5ACS2"/>
<dbReference type="EMBL" id="MU562658">
    <property type="protein sequence ID" value="KAI5613434.1"/>
    <property type="molecule type" value="Genomic_DNA"/>
</dbReference>
<dbReference type="InterPro" id="IPR038717">
    <property type="entry name" value="Tc1-like_DDE_dom"/>
</dbReference>
<evidence type="ECO:0000313" key="2">
    <source>
        <dbReference type="EMBL" id="KAI5613434.1"/>
    </source>
</evidence>
<feature type="domain" description="Tc1-like transposase DDE" evidence="1">
    <location>
        <begin position="22"/>
        <end position="160"/>
    </location>
</feature>
<dbReference type="GO" id="GO:0003676">
    <property type="term" value="F:nucleic acid binding"/>
    <property type="evidence" value="ECO:0007669"/>
    <property type="project" value="InterPro"/>
</dbReference>
<dbReference type="Proteomes" id="UP001205998">
    <property type="component" value="Unassembled WGS sequence"/>
</dbReference>
<accession>A0AAD5ACS2</accession>
<evidence type="ECO:0000313" key="3">
    <source>
        <dbReference type="Proteomes" id="UP001205998"/>
    </source>
</evidence>
<reference evidence="2" key="1">
    <citation type="submission" date="2018-07" db="EMBL/GenBank/DDBJ databases">
        <title>Comparative genomics of catfishes provides insights into carnivory and benthic adaptation.</title>
        <authorList>
            <person name="Zhang Y."/>
            <person name="Wang D."/>
            <person name="Peng Z."/>
            <person name="Zheng S."/>
            <person name="Shao F."/>
            <person name="Tao W."/>
        </authorList>
    </citation>
    <scope>NUCLEOTIDE SEQUENCE</scope>
    <source>
        <strain evidence="2">Chongqing</strain>
    </source>
</reference>
<comment type="caution">
    <text evidence="2">The sequence shown here is derived from an EMBL/GenBank/DDBJ whole genome shotgun (WGS) entry which is preliminary data.</text>
</comment>
<keyword evidence="3" id="KW-1185">Reference proteome</keyword>
<sequence>YWNHVLCSNEIKINLCGLDGVQHVWRDPGQENQENCVFSTVRHGGGSIMVWGCINAAGAGELWITISFFSVSFFYSLLSKCKITDTHTHIIHIYILHCFVEICMDNAKPHFAHITKSWLRRKRVWVLDWPTCSPDLSPIENVWRISKRKMRQQRPRTVAHLKTCLQEEWGKITSHHLVSLVPKNLLSVVKNLPQSGKF</sequence>
<feature type="non-terminal residue" evidence="2">
    <location>
        <position position="1"/>
    </location>
</feature>
<protein>
    <recommendedName>
        <fullName evidence="1">Tc1-like transposase DDE domain-containing protein</fullName>
    </recommendedName>
</protein>
<evidence type="ECO:0000259" key="1">
    <source>
        <dbReference type="Pfam" id="PF13358"/>
    </source>
</evidence>
<dbReference type="Gene3D" id="3.30.420.10">
    <property type="entry name" value="Ribonuclease H-like superfamily/Ribonuclease H"/>
    <property type="match status" value="1"/>
</dbReference>
<gene>
    <name evidence="2" type="ORF">C0J50_11322</name>
</gene>
<name>A0AAD5ACS2_SILAS</name>
<dbReference type="InterPro" id="IPR036397">
    <property type="entry name" value="RNaseH_sf"/>
</dbReference>
<organism evidence="2 3">
    <name type="scientific">Silurus asotus</name>
    <name type="common">Amur catfish</name>
    <name type="synonym">Parasilurus asotus</name>
    <dbReference type="NCBI Taxonomy" id="30991"/>
    <lineage>
        <taxon>Eukaryota</taxon>
        <taxon>Metazoa</taxon>
        <taxon>Chordata</taxon>
        <taxon>Craniata</taxon>
        <taxon>Vertebrata</taxon>
        <taxon>Euteleostomi</taxon>
        <taxon>Actinopterygii</taxon>
        <taxon>Neopterygii</taxon>
        <taxon>Teleostei</taxon>
        <taxon>Ostariophysi</taxon>
        <taxon>Siluriformes</taxon>
        <taxon>Siluridae</taxon>
        <taxon>Silurus</taxon>
    </lineage>
</organism>
<feature type="non-terminal residue" evidence="2">
    <location>
        <position position="198"/>
    </location>
</feature>
<proteinExistence type="predicted"/>